<evidence type="ECO:0000256" key="1">
    <source>
        <dbReference type="SAM" id="Phobius"/>
    </source>
</evidence>
<evidence type="ECO:0008006" key="4">
    <source>
        <dbReference type="Google" id="ProtNLM"/>
    </source>
</evidence>
<sequence length="44" mass="4477">MAGLVVGTALSLPFVRRVPAGPVRWVTLVIAAVGGVTLLVTTFA</sequence>
<keyword evidence="1" id="KW-0472">Membrane</keyword>
<gene>
    <name evidence="2" type="ORF">J2S57_000183</name>
</gene>
<name>A0ABT9NVI3_9ACTN</name>
<keyword evidence="1" id="KW-1133">Transmembrane helix</keyword>
<organism evidence="2 3">
    <name type="scientific">Kineosporia succinea</name>
    <dbReference type="NCBI Taxonomy" id="84632"/>
    <lineage>
        <taxon>Bacteria</taxon>
        <taxon>Bacillati</taxon>
        <taxon>Actinomycetota</taxon>
        <taxon>Actinomycetes</taxon>
        <taxon>Kineosporiales</taxon>
        <taxon>Kineosporiaceae</taxon>
        <taxon>Kineosporia</taxon>
    </lineage>
</organism>
<keyword evidence="1" id="KW-0812">Transmembrane</keyword>
<dbReference type="Proteomes" id="UP001235712">
    <property type="component" value="Unassembled WGS sequence"/>
</dbReference>
<evidence type="ECO:0000313" key="2">
    <source>
        <dbReference type="EMBL" id="MDP9824434.1"/>
    </source>
</evidence>
<protein>
    <recommendedName>
        <fullName evidence="4">GDT1 family protein</fullName>
    </recommendedName>
</protein>
<keyword evidence="3" id="KW-1185">Reference proteome</keyword>
<accession>A0ABT9NVI3</accession>
<dbReference type="EMBL" id="JAUSQZ010000001">
    <property type="protein sequence ID" value="MDP9824434.1"/>
    <property type="molecule type" value="Genomic_DNA"/>
</dbReference>
<comment type="caution">
    <text evidence="2">The sequence shown here is derived from an EMBL/GenBank/DDBJ whole genome shotgun (WGS) entry which is preliminary data.</text>
</comment>
<proteinExistence type="predicted"/>
<reference evidence="2 3" key="1">
    <citation type="submission" date="2023-07" db="EMBL/GenBank/DDBJ databases">
        <title>Sequencing the genomes of 1000 actinobacteria strains.</title>
        <authorList>
            <person name="Klenk H.-P."/>
        </authorList>
    </citation>
    <scope>NUCLEOTIDE SEQUENCE [LARGE SCALE GENOMIC DNA]</scope>
    <source>
        <strain evidence="2 3">DSM 44388</strain>
    </source>
</reference>
<evidence type="ECO:0000313" key="3">
    <source>
        <dbReference type="Proteomes" id="UP001235712"/>
    </source>
</evidence>
<feature type="transmembrane region" description="Helical" evidence="1">
    <location>
        <begin position="27"/>
        <end position="43"/>
    </location>
</feature>